<reference evidence="1 2" key="1">
    <citation type="submission" date="2016-01" db="EMBL/GenBank/DDBJ databases">
        <title>The new phylogeny of the genus Mycobacterium.</title>
        <authorList>
            <person name="Tarcisio F."/>
            <person name="Conor M."/>
            <person name="Antonella G."/>
            <person name="Elisabetta G."/>
            <person name="Giulia F.S."/>
            <person name="Sara T."/>
            <person name="Anna F."/>
            <person name="Clotilde B."/>
            <person name="Roberto B."/>
            <person name="Veronica D.S."/>
            <person name="Fabio R."/>
            <person name="Monica P."/>
            <person name="Olivier J."/>
            <person name="Enrico T."/>
            <person name="Nicola S."/>
        </authorList>
    </citation>
    <scope>NUCLEOTIDE SEQUENCE [LARGE SCALE GENOMIC DNA]</scope>
    <source>
        <strain evidence="1 2">DSM 45176</strain>
    </source>
</reference>
<dbReference type="AlphaFoldDB" id="A0A1X2CKN2"/>
<proteinExistence type="predicted"/>
<gene>
    <name evidence="1" type="ORF">AWC22_21300</name>
</gene>
<accession>A0A1X2CKN2</accession>
<evidence type="ECO:0000313" key="2">
    <source>
        <dbReference type="Proteomes" id="UP000193087"/>
    </source>
</evidence>
<keyword evidence="2" id="KW-1185">Reference proteome</keyword>
<dbReference type="Proteomes" id="UP000193087">
    <property type="component" value="Unassembled WGS sequence"/>
</dbReference>
<organism evidence="1 2">
    <name type="scientific">Mycobacterium riyadhense</name>
    <dbReference type="NCBI Taxonomy" id="486698"/>
    <lineage>
        <taxon>Bacteria</taxon>
        <taxon>Bacillati</taxon>
        <taxon>Actinomycetota</taxon>
        <taxon>Actinomycetes</taxon>
        <taxon>Mycobacteriales</taxon>
        <taxon>Mycobacteriaceae</taxon>
        <taxon>Mycobacterium</taxon>
    </lineage>
</organism>
<name>A0A1X2CKN2_9MYCO</name>
<sequence length="61" mass="6965">MAGISVEQVNHRSIQLQPCLDEHIFPTPLRRHRRDWKVIGGLGSVTFDVALTCSQIRPEVR</sequence>
<dbReference type="EMBL" id="LQPQ01000100">
    <property type="protein sequence ID" value="ORW76575.1"/>
    <property type="molecule type" value="Genomic_DNA"/>
</dbReference>
<evidence type="ECO:0000313" key="1">
    <source>
        <dbReference type="EMBL" id="ORW76575.1"/>
    </source>
</evidence>
<protein>
    <submittedName>
        <fullName evidence="1">Uncharacterized protein</fullName>
    </submittedName>
</protein>
<comment type="caution">
    <text evidence="1">The sequence shown here is derived from an EMBL/GenBank/DDBJ whole genome shotgun (WGS) entry which is preliminary data.</text>
</comment>